<dbReference type="SUPFAM" id="SSF55073">
    <property type="entry name" value="Nucleotide cyclase"/>
    <property type="match status" value="1"/>
</dbReference>
<dbReference type="OrthoDB" id="350295at2157"/>
<dbReference type="Gene3D" id="3.30.70.1230">
    <property type="entry name" value="Nucleotide cyclase"/>
    <property type="match status" value="1"/>
</dbReference>
<keyword evidence="3" id="KW-1185">Reference proteome</keyword>
<dbReference type="InterPro" id="IPR001054">
    <property type="entry name" value="A/G_cyclase"/>
</dbReference>
<sequence>MSNEKESKPDEKTTMNIVDMMLGGGKSGILDTETLIKETQKRVWSSLKKGYEYDYSVDESDSFLRKHVAQKIHMLVMFVDLVGSTDMALLLPPEKLGIIISSFSQEMRSVIRHHGGYVLKYVGDAVIGYFIAEESPLVVSDSAVNCARTMIDVIERGINPILSEYDYPELRVKIGMDFGENVIVRYGSDQIKSHVDILGPAVSIAAKITALAKPNQILIGEDIYEKLHPSLKNLFELMSWNDHVWSYQDKKTGKAYRVYAMHT</sequence>
<dbReference type="PANTHER" id="PTHR43081:SF1">
    <property type="entry name" value="ADENYLATE CYCLASE, TERMINAL-DIFFERENTIATION SPECIFIC"/>
    <property type="match status" value="1"/>
</dbReference>
<feature type="domain" description="Guanylate cyclase" evidence="1">
    <location>
        <begin position="75"/>
        <end position="209"/>
    </location>
</feature>
<evidence type="ECO:0000313" key="3">
    <source>
        <dbReference type="Proteomes" id="UP000232412"/>
    </source>
</evidence>
<organism evidence="2 3">
    <name type="scientific">Nitrosotalea sinensis</name>
    <dbReference type="NCBI Taxonomy" id="1499975"/>
    <lineage>
        <taxon>Archaea</taxon>
        <taxon>Nitrososphaerota</taxon>
        <taxon>Nitrososphaeria</taxon>
        <taxon>Nitrosotaleales</taxon>
        <taxon>Nitrosotaleaceae</taxon>
        <taxon>Nitrosotalea</taxon>
    </lineage>
</organism>
<name>A0A2H1EHL4_9ARCH</name>
<reference evidence="3" key="1">
    <citation type="submission" date="2016-12" db="EMBL/GenBank/DDBJ databases">
        <authorList>
            <person name="Herbold C."/>
        </authorList>
    </citation>
    <scope>NUCLEOTIDE SEQUENCE [LARGE SCALE GENOMIC DNA]</scope>
</reference>
<dbReference type="AlphaFoldDB" id="A0A2H1EHL4"/>
<dbReference type="PROSITE" id="PS50125">
    <property type="entry name" value="GUANYLATE_CYCLASE_2"/>
    <property type="match status" value="1"/>
</dbReference>
<dbReference type="EMBL" id="FRFC01000004">
    <property type="protein sequence ID" value="SHO46543.1"/>
    <property type="molecule type" value="Genomic_DNA"/>
</dbReference>
<dbReference type="CDD" id="cd07302">
    <property type="entry name" value="CHD"/>
    <property type="match status" value="1"/>
</dbReference>
<dbReference type="InterPro" id="IPR029787">
    <property type="entry name" value="Nucleotide_cyclase"/>
</dbReference>
<accession>A0A2H1EHL4</accession>
<dbReference type="PANTHER" id="PTHR43081">
    <property type="entry name" value="ADENYLATE CYCLASE, TERMINAL-DIFFERENTIATION SPECIFIC-RELATED"/>
    <property type="match status" value="1"/>
</dbReference>
<evidence type="ECO:0000313" key="2">
    <source>
        <dbReference type="EMBL" id="SHO46543.1"/>
    </source>
</evidence>
<dbReference type="SMART" id="SM00044">
    <property type="entry name" value="CYCc"/>
    <property type="match status" value="1"/>
</dbReference>
<evidence type="ECO:0000259" key="1">
    <source>
        <dbReference type="PROSITE" id="PS50125"/>
    </source>
</evidence>
<protein>
    <recommendedName>
        <fullName evidence="1">Guanylate cyclase domain-containing protein</fullName>
    </recommendedName>
</protein>
<dbReference type="InterPro" id="IPR050697">
    <property type="entry name" value="Adenylyl/Guanylyl_Cyclase_3/4"/>
</dbReference>
<dbReference type="RefSeq" id="WP_101010389.1">
    <property type="nucleotide sequence ID" value="NZ_FRFC01000004.1"/>
</dbReference>
<gene>
    <name evidence="2" type="ORF">NSIN_30172</name>
</gene>
<dbReference type="Pfam" id="PF00211">
    <property type="entry name" value="Guanylate_cyc"/>
    <property type="match status" value="1"/>
</dbReference>
<dbReference type="Proteomes" id="UP000232412">
    <property type="component" value="Unassembled WGS sequence"/>
</dbReference>
<dbReference type="GO" id="GO:0009190">
    <property type="term" value="P:cyclic nucleotide biosynthetic process"/>
    <property type="evidence" value="ECO:0007669"/>
    <property type="project" value="InterPro"/>
</dbReference>
<proteinExistence type="predicted"/>
<dbReference type="GO" id="GO:0035556">
    <property type="term" value="P:intracellular signal transduction"/>
    <property type="evidence" value="ECO:0007669"/>
    <property type="project" value="InterPro"/>
</dbReference>